<dbReference type="EMBL" id="BKCP01005239">
    <property type="protein sequence ID" value="GER36920.1"/>
    <property type="molecule type" value="Genomic_DNA"/>
</dbReference>
<name>A0A5A7PVQ0_STRAF</name>
<feature type="compositionally biased region" description="Pro residues" evidence="1">
    <location>
        <begin position="105"/>
        <end position="157"/>
    </location>
</feature>
<evidence type="ECO:0000256" key="1">
    <source>
        <dbReference type="SAM" id="MobiDB-lite"/>
    </source>
</evidence>
<sequence>MGRGAVGHGREERMVSGGGWGRRRAALVVGRREWVEIGMAGYGWWSNCDIISQAPSFHSSSMVSFFLTLVVLLAHLKSYFHNLTLELDVLCHGYPSEGGSKDGNPPQPGPSYPPPGAYPGYPPQGYPPPGAYPGYPPQGYPPQYPPPYAPQYAPPPQQQKSDGPVWLLFAVVASWMRAFS</sequence>
<dbReference type="AlphaFoldDB" id="A0A5A7PVQ0"/>
<keyword evidence="3" id="KW-1185">Reference proteome</keyword>
<accession>A0A5A7PVQ0</accession>
<comment type="caution">
    <text evidence="2">The sequence shown here is derived from an EMBL/GenBank/DDBJ whole genome shotgun (WGS) entry which is preliminary data.</text>
</comment>
<organism evidence="2 3">
    <name type="scientific">Striga asiatica</name>
    <name type="common">Asiatic witchweed</name>
    <name type="synonym">Buchnera asiatica</name>
    <dbReference type="NCBI Taxonomy" id="4170"/>
    <lineage>
        <taxon>Eukaryota</taxon>
        <taxon>Viridiplantae</taxon>
        <taxon>Streptophyta</taxon>
        <taxon>Embryophyta</taxon>
        <taxon>Tracheophyta</taxon>
        <taxon>Spermatophyta</taxon>
        <taxon>Magnoliopsida</taxon>
        <taxon>eudicotyledons</taxon>
        <taxon>Gunneridae</taxon>
        <taxon>Pentapetalae</taxon>
        <taxon>asterids</taxon>
        <taxon>lamiids</taxon>
        <taxon>Lamiales</taxon>
        <taxon>Orobanchaceae</taxon>
        <taxon>Buchnereae</taxon>
        <taxon>Striga</taxon>
    </lineage>
</organism>
<proteinExistence type="predicted"/>
<evidence type="ECO:0000313" key="2">
    <source>
        <dbReference type="EMBL" id="GER36920.1"/>
    </source>
</evidence>
<feature type="region of interest" description="Disordered" evidence="1">
    <location>
        <begin position="98"/>
        <end position="160"/>
    </location>
</feature>
<reference evidence="3" key="1">
    <citation type="journal article" date="2019" name="Curr. Biol.">
        <title>Genome Sequence of Striga asiatica Provides Insight into the Evolution of Plant Parasitism.</title>
        <authorList>
            <person name="Yoshida S."/>
            <person name="Kim S."/>
            <person name="Wafula E.K."/>
            <person name="Tanskanen J."/>
            <person name="Kim Y.M."/>
            <person name="Honaas L."/>
            <person name="Yang Z."/>
            <person name="Spallek T."/>
            <person name="Conn C.E."/>
            <person name="Ichihashi Y."/>
            <person name="Cheong K."/>
            <person name="Cui S."/>
            <person name="Der J.P."/>
            <person name="Gundlach H."/>
            <person name="Jiao Y."/>
            <person name="Hori C."/>
            <person name="Ishida J.K."/>
            <person name="Kasahara H."/>
            <person name="Kiba T."/>
            <person name="Kim M.S."/>
            <person name="Koo N."/>
            <person name="Laohavisit A."/>
            <person name="Lee Y.H."/>
            <person name="Lumba S."/>
            <person name="McCourt P."/>
            <person name="Mortimer J.C."/>
            <person name="Mutuku J.M."/>
            <person name="Nomura T."/>
            <person name="Sasaki-Sekimoto Y."/>
            <person name="Seto Y."/>
            <person name="Wang Y."/>
            <person name="Wakatake T."/>
            <person name="Sakakibara H."/>
            <person name="Demura T."/>
            <person name="Yamaguchi S."/>
            <person name="Yoneyama K."/>
            <person name="Manabe R.I."/>
            <person name="Nelson D.C."/>
            <person name="Schulman A.H."/>
            <person name="Timko M.P."/>
            <person name="dePamphilis C.W."/>
            <person name="Choi D."/>
            <person name="Shirasu K."/>
        </authorList>
    </citation>
    <scope>NUCLEOTIDE SEQUENCE [LARGE SCALE GENOMIC DNA]</scope>
    <source>
        <strain evidence="3">cv. UVA1</strain>
    </source>
</reference>
<dbReference type="PANTHER" id="PTHR31248:SF28">
    <property type="entry name" value="PROTEIN CYSTEINE-RICH TRANSMEMBRANE MODULE 10"/>
    <property type="match status" value="1"/>
</dbReference>
<gene>
    <name evidence="2" type="ORF">STAS_13301</name>
</gene>
<dbReference type="PANTHER" id="PTHR31248">
    <property type="entry name" value="DOMAIN PROTEIN, PUTATIVE (AFU_ORTHOLOGUE AFUA_5G04290)-RELATED"/>
    <property type="match status" value="1"/>
</dbReference>
<protein>
    <submittedName>
        <fullName evidence="2">Galectin-3</fullName>
    </submittedName>
</protein>
<dbReference type="Proteomes" id="UP000325081">
    <property type="component" value="Unassembled WGS sequence"/>
</dbReference>
<evidence type="ECO:0000313" key="3">
    <source>
        <dbReference type="Proteomes" id="UP000325081"/>
    </source>
</evidence>